<accession>A0ACB9N8D8</accession>
<name>A0ACB9N8D8_BAUVA</name>
<keyword evidence="2" id="KW-1185">Reference proteome</keyword>
<gene>
    <name evidence="1" type="ORF">L6164_017524</name>
</gene>
<dbReference type="EMBL" id="CM039432">
    <property type="protein sequence ID" value="KAI4332632.1"/>
    <property type="molecule type" value="Genomic_DNA"/>
</dbReference>
<protein>
    <submittedName>
        <fullName evidence="1">Uncharacterized protein</fullName>
    </submittedName>
</protein>
<proteinExistence type="predicted"/>
<reference evidence="1 2" key="1">
    <citation type="journal article" date="2022" name="DNA Res.">
        <title>Chromosomal-level genome assembly of the orchid tree Bauhinia variegata (Leguminosae; Cercidoideae) supports the allotetraploid origin hypothesis of Bauhinia.</title>
        <authorList>
            <person name="Zhong Y."/>
            <person name="Chen Y."/>
            <person name="Zheng D."/>
            <person name="Pang J."/>
            <person name="Liu Y."/>
            <person name="Luo S."/>
            <person name="Meng S."/>
            <person name="Qian L."/>
            <person name="Wei D."/>
            <person name="Dai S."/>
            <person name="Zhou R."/>
        </authorList>
    </citation>
    <scope>NUCLEOTIDE SEQUENCE [LARGE SCALE GENOMIC DNA]</scope>
    <source>
        <strain evidence="1">BV-YZ2020</strain>
    </source>
</reference>
<evidence type="ECO:0000313" key="1">
    <source>
        <dbReference type="EMBL" id="KAI4332632.1"/>
    </source>
</evidence>
<comment type="caution">
    <text evidence="1">The sequence shown here is derived from an EMBL/GenBank/DDBJ whole genome shotgun (WGS) entry which is preliminary data.</text>
</comment>
<evidence type="ECO:0000313" key="2">
    <source>
        <dbReference type="Proteomes" id="UP000828941"/>
    </source>
</evidence>
<dbReference type="Proteomes" id="UP000828941">
    <property type="component" value="Chromosome 7"/>
</dbReference>
<sequence length="80" mass="8899">MKAADCTGFDHRKAGPTETHAEVSQTDMDVSALHGRISCLLFFCFPFICSVKCRQLVPQMERHVGGTELTLTNEKLVIKC</sequence>
<organism evidence="1 2">
    <name type="scientific">Bauhinia variegata</name>
    <name type="common">Purple orchid tree</name>
    <name type="synonym">Phanera variegata</name>
    <dbReference type="NCBI Taxonomy" id="167791"/>
    <lineage>
        <taxon>Eukaryota</taxon>
        <taxon>Viridiplantae</taxon>
        <taxon>Streptophyta</taxon>
        <taxon>Embryophyta</taxon>
        <taxon>Tracheophyta</taxon>
        <taxon>Spermatophyta</taxon>
        <taxon>Magnoliopsida</taxon>
        <taxon>eudicotyledons</taxon>
        <taxon>Gunneridae</taxon>
        <taxon>Pentapetalae</taxon>
        <taxon>rosids</taxon>
        <taxon>fabids</taxon>
        <taxon>Fabales</taxon>
        <taxon>Fabaceae</taxon>
        <taxon>Cercidoideae</taxon>
        <taxon>Cercideae</taxon>
        <taxon>Bauhiniinae</taxon>
        <taxon>Bauhinia</taxon>
    </lineage>
</organism>